<name>A0A392NIY6_9FABA</name>
<dbReference type="EMBL" id="LXQA010037548">
    <property type="protein sequence ID" value="MCH98424.1"/>
    <property type="molecule type" value="Genomic_DNA"/>
</dbReference>
<evidence type="ECO:0000256" key="1">
    <source>
        <dbReference type="SAM" id="MobiDB-lite"/>
    </source>
</evidence>
<dbReference type="Proteomes" id="UP000265520">
    <property type="component" value="Unassembled WGS sequence"/>
</dbReference>
<keyword evidence="3" id="KW-1185">Reference proteome</keyword>
<evidence type="ECO:0000313" key="3">
    <source>
        <dbReference type="Proteomes" id="UP000265520"/>
    </source>
</evidence>
<feature type="non-terminal residue" evidence="2">
    <location>
        <position position="1"/>
    </location>
</feature>
<proteinExistence type="predicted"/>
<comment type="caution">
    <text evidence="2">The sequence shown here is derived from an EMBL/GenBank/DDBJ whole genome shotgun (WGS) entry which is preliminary data.</text>
</comment>
<organism evidence="2 3">
    <name type="scientific">Trifolium medium</name>
    <dbReference type="NCBI Taxonomy" id="97028"/>
    <lineage>
        <taxon>Eukaryota</taxon>
        <taxon>Viridiplantae</taxon>
        <taxon>Streptophyta</taxon>
        <taxon>Embryophyta</taxon>
        <taxon>Tracheophyta</taxon>
        <taxon>Spermatophyta</taxon>
        <taxon>Magnoliopsida</taxon>
        <taxon>eudicotyledons</taxon>
        <taxon>Gunneridae</taxon>
        <taxon>Pentapetalae</taxon>
        <taxon>rosids</taxon>
        <taxon>fabids</taxon>
        <taxon>Fabales</taxon>
        <taxon>Fabaceae</taxon>
        <taxon>Papilionoideae</taxon>
        <taxon>50 kb inversion clade</taxon>
        <taxon>NPAAA clade</taxon>
        <taxon>Hologalegina</taxon>
        <taxon>IRL clade</taxon>
        <taxon>Trifolieae</taxon>
        <taxon>Trifolium</taxon>
    </lineage>
</organism>
<sequence>VDLRSGDLDYTVKSISAVDLNRTPESCNCVTQLQQEIQFLDAHLIFYKHSKKGAHHSASGVTSSNGSVFEVERG</sequence>
<dbReference type="AlphaFoldDB" id="A0A392NIY6"/>
<protein>
    <submittedName>
        <fullName evidence="2">Uncharacterized protein</fullName>
    </submittedName>
</protein>
<feature type="region of interest" description="Disordered" evidence="1">
    <location>
        <begin position="54"/>
        <end position="74"/>
    </location>
</feature>
<reference evidence="2 3" key="1">
    <citation type="journal article" date="2018" name="Front. Plant Sci.">
        <title>Red Clover (Trifolium pratense) and Zigzag Clover (T. medium) - A Picture of Genomic Similarities and Differences.</title>
        <authorList>
            <person name="Dluhosova J."/>
            <person name="Istvanek J."/>
            <person name="Nedelnik J."/>
            <person name="Repkova J."/>
        </authorList>
    </citation>
    <scope>NUCLEOTIDE SEQUENCE [LARGE SCALE GENOMIC DNA]</scope>
    <source>
        <strain evidence="3">cv. 10/8</strain>
        <tissue evidence="2">Leaf</tissue>
    </source>
</reference>
<evidence type="ECO:0000313" key="2">
    <source>
        <dbReference type="EMBL" id="MCH98424.1"/>
    </source>
</evidence>
<accession>A0A392NIY6</accession>